<dbReference type="STRING" id="411154.GFO_3500"/>
<protein>
    <submittedName>
        <fullName evidence="1">Uncharacterized protein</fullName>
    </submittedName>
</protein>
<dbReference type="Proteomes" id="UP000000755">
    <property type="component" value="Chromosome"/>
</dbReference>
<dbReference type="AlphaFoldDB" id="A0M743"/>
<dbReference type="EMBL" id="CU207366">
    <property type="protein sequence ID" value="CAL68438.1"/>
    <property type="molecule type" value="Genomic_DNA"/>
</dbReference>
<dbReference type="KEGG" id="gfo:GFO_3500"/>
<organism evidence="1 2">
    <name type="scientific">Christiangramia forsetii (strain DSM 17595 / CGMCC 1.15422 / KT0803)</name>
    <name type="common">Gramella forsetii</name>
    <dbReference type="NCBI Taxonomy" id="411154"/>
    <lineage>
        <taxon>Bacteria</taxon>
        <taxon>Pseudomonadati</taxon>
        <taxon>Bacteroidota</taxon>
        <taxon>Flavobacteriia</taxon>
        <taxon>Flavobacteriales</taxon>
        <taxon>Flavobacteriaceae</taxon>
        <taxon>Christiangramia</taxon>
    </lineage>
</organism>
<accession>A0M743</accession>
<evidence type="ECO:0000313" key="1">
    <source>
        <dbReference type="EMBL" id="CAL68438.1"/>
    </source>
</evidence>
<name>A0M743_CHRFK</name>
<evidence type="ECO:0000313" key="2">
    <source>
        <dbReference type="Proteomes" id="UP000000755"/>
    </source>
</evidence>
<gene>
    <name evidence="1" type="ordered locus">GFO_3500</name>
</gene>
<dbReference type="HOGENOM" id="CLU_3403794_0_0_10"/>
<proteinExistence type="predicted"/>
<reference evidence="1 2" key="1">
    <citation type="journal article" date="2006" name="Environ. Microbiol.">
        <title>Whole genome analysis of the marine Bacteroidetes'Gramella forsetii' reveals adaptations to degradation of polymeric organic matter.</title>
        <authorList>
            <person name="Bauer M."/>
            <person name="Kube M."/>
            <person name="Teeling H."/>
            <person name="Richter M."/>
            <person name="Lombardot T."/>
            <person name="Allers E."/>
            <person name="Wuerdemann C.A."/>
            <person name="Quast C."/>
            <person name="Kuhl H."/>
            <person name="Knaust F."/>
            <person name="Woebken D."/>
            <person name="Bischof K."/>
            <person name="Mussmann M."/>
            <person name="Choudhuri J.V."/>
            <person name="Meyer F."/>
            <person name="Reinhardt R."/>
            <person name="Amann R.I."/>
            <person name="Gloeckner F.O."/>
        </authorList>
    </citation>
    <scope>NUCLEOTIDE SEQUENCE [LARGE SCALE GENOMIC DNA]</scope>
    <source>
        <strain evidence="1 2">KT0803</strain>
    </source>
</reference>
<sequence length="30" mass="3470">MPEGIISLYENNDQFSINNQQKDKKEISSV</sequence>